<sequence length="69" mass="7499">MEVDSIVLLLKAHALSLPSARAVTFLVAVSLRWSLNSIPAQRSTDQYQLIAHLSRLPMSSPAKIAQGTK</sequence>
<comment type="caution">
    <text evidence="1">The sequence shown here is derived from an EMBL/GenBank/DDBJ whole genome shotgun (WGS) entry which is preliminary data.</text>
</comment>
<reference evidence="1 2" key="1">
    <citation type="submission" date="2017-05" db="EMBL/GenBank/DDBJ databases">
        <authorList>
            <person name="Varghese N."/>
            <person name="Submissions S."/>
        </authorList>
    </citation>
    <scope>NUCLEOTIDE SEQUENCE [LARGE SCALE GENOMIC DNA]</scope>
    <source>
        <strain evidence="1 2">DSM 25457</strain>
    </source>
</reference>
<protein>
    <submittedName>
        <fullName evidence="1">Uncharacterized protein</fullName>
    </submittedName>
</protein>
<proteinExistence type="predicted"/>
<accession>A0ABY1Q1B5</accession>
<dbReference type="Proteomes" id="UP001158067">
    <property type="component" value="Unassembled WGS sequence"/>
</dbReference>
<evidence type="ECO:0000313" key="1">
    <source>
        <dbReference type="EMBL" id="SMP56197.1"/>
    </source>
</evidence>
<evidence type="ECO:0000313" key="2">
    <source>
        <dbReference type="Proteomes" id="UP001158067"/>
    </source>
</evidence>
<gene>
    <name evidence="1" type="ORF">SAMN06265222_105105</name>
</gene>
<keyword evidence="2" id="KW-1185">Reference proteome</keyword>
<organism evidence="1 2">
    <name type="scientific">Neorhodopirellula lusitana</name>
    <dbReference type="NCBI Taxonomy" id="445327"/>
    <lineage>
        <taxon>Bacteria</taxon>
        <taxon>Pseudomonadati</taxon>
        <taxon>Planctomycetota</taxon>
        <taxon>Planctomycetia</taxon>
        <taxon>Pirellulales</taxon>
        <taxon>Pirellulaceae</taxon>
        <taxon>Neorhodopirellula</taxon>
    </lineage>
</organism>
<dbReference type="EMBL" id="FXUG01000005">
    <property type="protein sequence ID" value="SMP56197.1"/>
    <property type="molecule type" value="Genomic_DNA"/>
</dbReference>
<name>A0ABY1Q1B5_9BACT</name>